<keyword evidence="3" id="KW-1185">Reference proteome</keyword>
<protein>
    <submittedName>
        <fullName evidence="2">Uncharacterized protein</fullName>
    </submittedName>
</protein>
<feature type="compositionally biased region" description="Low complexity" evidence="1">
    <location>
        <begin position="500"/>
        <end position="512"/>
    </location>
</feature>
<organism evidence="2 3">
    <name type="scientific">Leishmania panamensis</name>
    <dbReference type="NCBI Taxonomy" id="5679"/>
    <lineage>
        <taxon>Eukaryota</taxon>
        <taxon>Discoba</taxon>
        <taxon>Euglenozoa</taxon>
        <taxon>Kinetoplastea</taxon>
        <taxon>Metakinetoplastina</taxon>
        <taxon>Trypanosomatida</taxon>
        <taxon>Trypanosomatidae</taxon>
        <taxon>Leishmaniinae</taxon>
        <taxon>Leishmania</taxon>
        <taxon>Leishmania guyanensis species complex</taxon>
    </lineage>
</organism>
<feature type="compositionally biased region" description="Low complexity" evidence="1">
    <location>
        <begin position="523"/>
        <end position="536"/>
    </location>
</feature>
<dbReference type="AlphaFoldDB" id="A0A088RIN6"/>
<dbReference type="eggNOG" id="ENOG502SIMX">
    <property type="taxonomic scope" value="Eukaryota"/>
</dbReference>
<feature type="compositionally biased region" description="Polar residues" evidence="1">
    <location>
        <begin position="45"/>
        <end position="59"/>
    </location>
</feature>
<evidence type="ECO:0000313" key="3">
    <source>
        <dbReference type="Proteomes" id="UP000063063"/>
    </source>
</evidence>
<dbReference type="VEuPathDB" id="TriTrypDB:LPAL13_070013100"/>
<dbReference type="Proteomes" id="UP000063063">
    <property type="component" value="Chromosome 7"/>
</dbReference>
<feature type="region of interest" description="Disordered" evidence="1">
    <location>
        <begin position="500"/>
        <end position="552"/>
    </location>
</feature>
<dbReference type="VEuPathDB" id="TriTrypDB:LPMP_070770"/>
<proteinExistence type="predicted"/>
<reference evidence="2 3" key="1">
    <citation type="journal article" date="2015" name="Sci. Rep.">
        <title>The genome of Leishmania panamensis: insights into genomics of the L. (Viannia) subgenus.</title>
        <authorList>
            <person name="Llanes A."/>
            <person name="Restrepo C.M."/>
            <person name="Vecchio G.D."/>
            <person name="Anguizola F.J."/>
            <person name="Lleonart R."/>
        </authorList>
    </citation>
    <scope>NUCLEOTIDE SEQUENCE [LARGE SCALE GENOMIC DNA]</scope>
    <source>
        <strain evidence="2 3">MHOM/PA/94/PSC-1</strain>
    </source>
</reference>
<evidence type="ECO:0000313" key="2">
    <source>
        <dbReference type="EMBL" id="AIN95763.1"/>
    </source>
</evidence>
<sequence length="581" mass="61053">MESSPDACREQVRRIQAALLRLGWHPHTRNHGALPYALTAKPSDPLNSSPMTTVQSALTTAEDRASGEAADPMSVPKSIARALSTSAPLGVLRGHDVNRLACERNTCCHTGLPTAPQAVGGSAYLCLPPPHPRHGDAAQTAAPPIHRSSGGTLRTAEPHTFVRVVCDGEHGVVQDTTDLLARPSSVPPPLSSTGHAAISDPFHDLISRAWGKAEMPTVEGVGGAGSRRITPAGLHSEASRLWCHGQCAAVEGAAPPGSGVRRPAASSDRAVSPPDMSILVSPTVSPTATQSPPATELHDIDHSSSYRTPRLSAPTTRIASLIGAGAASCCSARADRSTDAPRAEVRLSAKASRALSPPPVQRQAVAASRRQQRLLRAVQLLDAVLLGSGHGSSGGAARRRFDSLQEILLALTDARGQPLTLPSRTTNAELRCLRKRLVQELLLGDPAVRVLRRSWIPSQPSPSSTSHVRICDDLEGHGETKAPSGGAVRLADVANGARLANPSASPAPEASSLCFSSPHSEIPTPTAAASPPSALLPSPPPSSALDPYTESRQRFQLEVTSLHQAQQQRRLQLQRQHANVR</sequence>
<dbReference type="EMBL" id="CP009376">
    <property type="protein sequence ID" value="AIN95763.1"/>
    <property type="molecule type" value="Genomic_DNA"/>
</dbReference>
<dbReference type="RefSeq" id="XP_010704085.1">
    <property type="nucleotide sequence ID" value="XM_010705783.1"/>
</dbReference>
<feature type="region of interest" description="Disordered" evidence="1">
    <location>
        <begin position="254"/>
        <end position="312"/>
    </location>
</feature>
<name>A0A088RIN6_LEIPA</name>
<accession>A0A088RIN6</accession>
<dbReference type="OrthoDB" id="267702at2759"/>
<gene>
    <name evidence="2" type="ORF">LPMP_070770</name>
</gene>
<evidence type="ECO:0000256" key="1">
    <source>
        <dbReference type="SAM" id="MobiDB-lite"/>
    </source>
</evidence>
<feature type="region of interest" description="Disordered" evidence="1">
    <location>
        <begin position="44"/>
        <end position="73"/>
    </location>
</feature>
<feature type="compositionally biased region" description="Polar residues" evidence="1">
    <location>
        <begin position="280"/>
        <end position="293"/>
    </location>
</feature>
<dbReference type="KEGG" id="lpan:LPMP_070770"/>
<dbReference type="GeneID" id="22572412"/>